<reference evidence="1" key="1">
    <citation type="submission" date="2022-10" db="EMBL/GenBank/DDBJ databases">
        <authorList>
            <person name="Koch H."/>
        </authorList>
    </citation>
    <scope>NUCLEOTIDE SEQUENCE</scope>
    <source>
        <strain evidence="1">DNF</strain>
    </source>
</reference>
<protein>
    <recommendedName>
        <fullName evidence="3">Transporter</fullName>
    </recommendedName>
</protein>
<dbReference type="AlphaFoldDB" id="A0AA86MX47"/>
<evidence type="ECO:0000313" key="1">
    <source>
        <dbReference type="EMBL" id="CAI4030505.1"/>
    </source>
</evidence>
<dbReference type="RefSeq" id="WP_289267490.1">
    <property type="nucleotide sequence ID" value="NZ_OX365700.1"/>
</dbReference>
<accession>A0AA86MX47</accession>
<evidence type="ECO:0000313" key="2">
    <source>
        <dbReference type="Proteomes" id="UP001179121"/>
    </source>
</evidence>
<dbReference type="Proteomes" id="UP001179121">
    <property type="component" value="Chromosome"/>
</dbReference>
<keyword evidence="2" id="KW-1185">Reference proteome</keyword>
<dbReference type="KEGG" id="nti:DNFV4_00933"/>
<evidence type="ECO:0008006" key="3">
    <source>
        <dbReference type="Google" id="ProtNLM"/>
    </source>
</evidence>
<sequence>MRDRLSRMIWVWLGCVIGSGLVPIGQAEASCGAVSCFVTIGSQQQVPQHGLLTANFIYSYTPMTLPSGSNGIIAEADQENRRIIPNHHRELGTITNSYTLDVNYGITDRLGVQVTLPWLNRHHEHFHRHGGGDAELHQWVGQGIGDLRVTTKYNVLPTLRSMLIVGLGVELPTGGTDTRDNLGQKLEPSGQLGRGNVGLIPSLYQTYELIPHRLNQFTFASYRHTFKNNDGYQFGDEFIVNAGLNLVTFPWLVLTGQVNYRYMVHDTMSASLGTEPIMDRAVPNTGSSWFGVSPGVLFNLGESWQAYFFAQVPVVRDANNNLAQGTSYTFGITRYFSFSSS</sequence>
<proteinExistence type="predicted"/>
<name>A0AA86MX47_9BACT</name>
<organism evidence="1 2">
    <name type="scientific">Nitrospira tepida</name>
    <dbReference type="NCBI Taxonomy" id="2973512"/>
    <lineage>
        <taxon>Bacteria</taxon>
        <taxon>Pseudomonadati</taxon>
        <taxon>Nitrospirota</taxon>
        <taxon>Nitrospiria</taxon>
        <taxon>Nitrospirales</taxon>
        <taxon>Nitrospiraceae</taxon>
        <taxon>Nitrospira</taxon>
    </lineage>
</organism>
<dbReference type="EMBL" id="OX365700">
    <property type="protein sequence ID" value="CAI4030505.1"/>
    <property type="molecule type" value="Genomic_DNA"/>
</dbReference>
<gene>
    <name evidence="1" type="ORF">DNFV4_00933</name>
</gene>